<dbReference type="Proteomes" id="UP000272025">
    <property type="component" value="Unassembled WGS sequence"/>
</dbReference>
<evidence type="ECO:0000313" key="2">
    <source>
        <dbReference type="EMBL" id="ROT42208.1"/>
    </source>
</evidence>
<name>A0A3N2Q6B6_SODAK</name>
<feature type="region of interest" description="Disordered" evidence="1">
    <location>
        <begin position="78"/>
        <end position="127"/>
    </location>
</feature>
<dbReference type="OrthoDB" id="2679825at2759"/>
<protein>
    <submittedName>
        <fullName evidence="2">Uncharacterized protein</fullName>
    </submittedName>
</protein>
<evidence type="ECO:0000313" key="3">
    <source>
        <dbReference type="Proteomes" id="UP000272025"/>
    </source>
</evidence>
<reference evidence="2 3" key="1">
    <citation type="journal article" date="2018" name="Mol. Ecol.">
        <title>The obligate alkalophilic soda-lake fungus Sodiomyces alkalinus has shifted to a protein diet.</title>
        <authorList>
            <person name="Grum-Grzhimaylo A.A."/>
            <person name="Falkoski D.L."/>
            <person name="van den Heuvel J."/>
            <person name="Valero-Jimenez C.A."/>
            <person name="Min B."/>
            <person name="Choi I.G."/>
            <person name="Lipzen A."/>
            <person name="Daum C.G."/>
            <person name="Aanen D.K."/>
            <person name="Tsang A."/>
            <person name="Henrissat B."/>
            <person name="Bilanenko E.N."/>
            <person name="de Vries R.P."/>
            <person name="van Kan J.A.L."/>
            <person name="Grigoriev I.V."/>
            <person name="Debets A.J.M."/>
        </authorList>
    </citation>
    <scope>NUCLEOTIDE SEQUENCE [LARGE SCALE GENOMIC DNA]</scope>
    <source>
        <strain evidence="2 3">F11</strain>
    </source>
</reference>
<dbReference type="RefSeq" id="XP_028470014.1">
    <property type="nucleotide sequence ID" value="XM_028606458.1"/>
</dbReference>
<dbReference type="GeneID" id="39574936"/>
<organism evidence="2 3">
    <name type="scientific">Sodiomyces alkalinus (strain CBS 110278 / VKM F-3762 / F11)</name>
    <name type="common">Alkaliphilic filamentous fungus</name>
    <dbReference type="NCBI Taxonomy" id="1314773"/>
    <lineage>
        <taxon>Eukaryota</taxon>
        <taxon>Fungi</taxon>
        <taxon>Dikarya</taxon>
        <taxon>Ascomycota</taxon>
        <taxon>Pezizomycotina</taxon>
        <taxon>Sordariomycetes</taxon>
        <taxon>Hypocreomycetidae</taxon>
        <taxon>Glomerellales</taxon>
        <taxon>Plectosphaerellaceae</taxon>
        <taxon>Sodiomyces</taxon>
    </lineage>
</organism>
<dbReference type="AlphaFoldDB" id="A0A3N2Q6B6"/>
<accession>A0A3N2Q6B6</accession>
<sequence length="151" mass="17213">MFSEKKRVYIALYPSGVVENEERRWLESSASLLLRTWRTLTILQVPLGISHRAQSRKEIRGSWPPSPREEPIRRRLGVRGGRTAKCAKHRQPTRTYPDRQGSGREATPSDHPHYTSHSERPQLALPDVGCSSSLQAGRGRRGCWYRGARLA</sequence>
<evidence type="ECO:0000256" key="1">
    <source>
        <dbReference type="SAM" id="MobiDB-lite"/>
    </source>
</evidence>
<keyword evidence="3" id="KW-1185">Reference proteome</keyword>
<dbReference type="EMBL" id="ML119051">
    <property type="protein sequence ID" value="ROT42208.1"/>
    <property type="molecule type" value="Genomic_DNA"/>
</dbReference>
<gene>
    <name evidence="2" type="ORF">SODALDRAFT_10179</name>
</gene>
<feature type="compositionally biased region" description="Basic and acidic residues" evidence="1">
    <location>
        <begin position="107"/>
        <end position="120"/>
    </location>
</feature>
<proteinExistence type="predicted"/>